<feature type="compositionally biased region" description="Basic and acidic residues" evidence="6">
    <location>
        <begin position="221"/>
        <end position="234"/>
    </location>
</feature>
<feature type="transmembrane region" description="Helical" evidence="7">
    <location>
        <begin position="61"/>
        <end position="82"/>
    </location>
</feature>
<keyword evidence="4 7" id="KW-1133">Transmembrane helix</keyword>
<dbReference type="Pfam" id="PF07690">
    <property type="entry name" value="MFS_1"/>
    <property type="match status" value="1"/>
</dbReference>
<feature type="transmembrane region" description="Helical" evidence="7">
    <location>
        <begin position="334"/>
        <end position="357"/>
    </location>
</feature>
<keyword evidence="9" id="KW-1185">Reference proteome</keyword>
<dbReference type="GO" id="GO:0022857">
    <property type="term" value="F:transmembrane transporter activity"/>
    <property type="evidence" value="ECO:0007669"/>
    <property type="project" value="InterPro"/>
</dbReference>
<evidence type="ECO:0000256" key="1">
    <source>
        <dbReference type="ARBA" id="ARBA00004651"/>
    </source>
</evidence>
<feature type="transmembrane region" description="Helical" evidence="7">
    <location>
        <begin position="363"/>
        <end position="386"/>
    </location>
</feature>
<feature type="transmembrane region" description="Helical" evidence="7">
    <location>
        <begin position="421"/>
        <end position="440"/>
    </location>
</feature>
<evidence type="ECO:0000313" key="8">
    <source>
        <dbReference type="EMBL" id="NMM96971.1"/>
    </source>
</evidence>
<feature type="transmembrane region" description="Helical" evidence="7">
    <location>
        <begin position="273"/>
        <end position="293"/>
    </location>
</feature>
<dbReference type="EMBL" id="JAAIIF010000018">
    <property type="protein sequence ID" value="NMM96971.1"/>
    <property type="molecule type" value="Genomic_DNA"/>
</dbReference>
<name>A0A7Y0EX26_9BIFI</name>
<dbReference type="Gene3D" id="1.20.1250.20">
    <property type="entry name" value="MFS general substrate transporter like domains"/>
    <property type="match status" value="1"/>
</dbReference>
<protein>
    <submittedName>
        <fullName evidence="8">Major facilitator superfamily MFS 1</fullName>
    </submittedName>
</protein>
<keyword evidence="3 7" id="KW-0812">Transmembrane</keyword>
<gene>
    <name evidence="8" type="ORF">G1C98_1709</name>
</gene>
<dbReference type="GO" id="GO:0005886">
    <property type="term" value="C:plasma membrane"/>
    <property type="evidence" value="ECO:0007669"/>
    <property type="project" value="UniProtKB-SubCell"/>
</dbReference>
<reference evidence="8 9" key="1">
    <citation type="submission" date="2020-02" db="EMBL/GenBank/DDBJ databases">
        <title>Characterization of phylogenetic diversity of novel bifidobacterial species isolated in Czech ZOOs.</title>
        <authorList>
            <person name="Lugli G.A."/>
            <person name="Vera N.B."/>
            <person name="Ventura M."/>
        </authorList>
    </citation>
    <scope>NUCLEOTIDE SEQUENCE [LARGE SCALE GENOMIC DNA]</scope>
    <source>
        <strain evidence="8 9">DSM 109960</strain>
    </source>
</reference>
<feature type="transmembrane region" description="Helical" evidence="7">
    <location>
        <begin position="29"/>
        <end position="55"/>
    </location>
</feature>
<evidence type="ECO:0000256" key="4">
    <source>
        <dbReference type="ARBA" id="ARBA00022989"/>
    </source>
</evidence>
<organism evidence="8 9">
    <name type="scientific">Bifidobacterium erythrocebi</name>
    <dbReference type="NCBI Taxonomy" id="2675325"/>
    <lineage>
        <taxon>Bacteria</taxon>
        <taxon>Bacillati</taxon>
        <taxon>Actinomycetota</taxon>
        <taxon>Actinomycetes</taxon>
        <taxon>Bifidobacteriales</taxon>
        <taxon>Bifidobacteriaceae</taxon>
        <taxon>Bifidobacterium</taxon>
    </lineage>
</organism>
<proteinExistence type="predicted"/>
<dbReference type="Proteomes" id="UP000529710">
    <property type="component" value="Unassembled WGS sequence"/>
</dbReference>
<evidence type="ECO:0000256" key="7">
    <source>
        <dbReference type="SAM" id="Phobius"/>
    </source>
</evidence>
<accession>A0A7Y0EX26</accession>
<dbReference type="InterPro" id="IPR011701">
    <property type="entry name" value="MFS"/>
</dbReference>
<sequence length="467" mass="48612">MGNFGMASHETSETSPAAASLWKGTDYGWWLAADTFTSMASSVVSFVIPIIVLAVSGSAALASSVDAMEIAVLCVLGLAGGVIQDRCDRKKLMLVENAAEVVMYVLAAAVLVASDTLHDSALLWLLVPILILDAVRGGLLGNTSNAMLRGIVPDEQLPKAMSLNDGRDAVVNMVGGPIGGVLMSISRAVPFLAGACCGLISLLATSHITRYWHRAACPKPDGSDARADEARDEPNTDDETQAESGEANKPRPTWRDAFGGLRWLLGDAFQRRLTIAAALITGTSNAFLTITTLEVSEGGRQTVSAGFVSAAVSCGMLVGAVIASTTVEYIRGGVLVVLSFVLLAVGFVGAALCPSVIGRAVFLVLSVLFLPAGNAVLGGLGNVLVAKDKLGRVGAGNMLTQYGSYGLCVLLAGIGMQCIGYATTCWILAAAIAVAAAYALSMRALITIPTPGHWAEHVQRWNISRYE</sequence>
<dbReference type="PANTHER" id="PTHR23513:SF6">
    <property type="entry name" value="MAJOR FACILITATOR SUPERFAMILY ASSOCIATED DOMAIN-CONTAINING PROTEIN"/>
    <property type="match status" value="1"/>
</dbReference>
<keyword evidence="5 7" id="KW-0472">Membrane</keyword>
<feature type="transmembrane region" description="Helical" evidence="7">
    <location>
        <begin position="305"/>
        <end position="327"/>
    </location>
</feature>
<keyword evidence="2" id="KW-1003">Cell membrane</keyword>
<feature type="region of interest" description="Disordered" evidence="6">
    <location>
        <begin position="220"/>
        <end position="254"/>
    </location>
</feature>
<dbReference type="CDD" id="cd06173">
    <property type="entry name" value="MFS_MefA_like"/>
    <property type="match status" value="1"/>
</dbReference>
<comment type="caution">
    <text evidence="8">The sequence shown here is derived from an EMBL/GenBank/DDBJ whole genome shotgun (WGS) entry which is preliminary data.</text>
</comment>
<evidence type="ECO:0000256" key="2">
    <source>
        <dbReference type="ARBA" id="ARBA00022475"/>
    </source>
</evidence>
<feature type="transmembrane region" description="Helical" evidence="7">
    <location>
        <begin position="398"/>
        <end position="415"/>
    </location>
</feature>
<dbReference type="InterPro" id="IPR036259">
    <property type="entry name" value="MFS_trans_sf"/>
</dbReference>
<feature type="transmembrane region" description="Helical" evidence="7">
    <location>
        <begin position="94"/>
        <end position="114"/>
    </location>
</feature>
<evidence type="ECO:0000256" key="5">
    <source>
        <dbReference type="ARBA" id="ARBA00023136"/>
    </source>
</evidence>
<evidence type="ECO:0000256" key="3">
    <source>
        <dbReference type="ARBA" id="ARBA00022692"/>
    </source>
</evidence>
<comment type="subcellular location">
    <subcellularLocation>
        <location evidence="1">Cell membrane</location>
        <topology evidence="1">Multi-pass membrane protein</topology>
    </subcellularLocation>
</comment>
<dbReference type="PANTHER" id="PTHR23513">
    <property type="entry name" value="INTEGRAL MEMBRANE EFFLUX PROTEIN-RELATED"/>
    <property type="match status" value="1"/>
</dbReference>
<evidence type="ECO:0000256" key="6">
    <source>
        <dbReference type="SAM" id="MobiDB-lite"/>
    </source>
</evidence>
<feature type="transmembrane region" description="Helical" evidence="7">
    <location>
        <begin position="120"/>
        <end position="139"/>
    </location>
</feature>
<dbReference type="AlphaFoldDB" id="A0A7Y0EX26"/>
<evidence type="ECO:0000313" key="9">
    <source>
        <dbReference type="Proteomes" id="UP000529710"/>
    </source>
</evidence>
<dbReference type="SUPFAM" id="SSF103473">
    <property type="entry name" value="MFS general substrate transporter"/>
    <property type="match status" value="1"/>
</dbReference>